<reference evidence="2 3" key="1">
    <citation type="submission" date="2015-10" db="EMBL/GenBank/DDBJ databases">
        <title>Draft genome sequence of Streptomyces corchorusii DSM 40340, type strain for the species Streptomyces corchorusii.</title>
        <authorList>
            <person name="Ruckert C."/>
            <person name="Winkler A."/>
            <person name="Kalinowski J."/>
            <person name="Kampfer P."/>
            <person name="Glaeser S."/>
        </authorList>
    </citation>
    <scope>NUCLEOTIDE SEQUENCE [LARGE SCALE GENOMIC DNA]</scope>
    <source>
        <strain evidence="2 3">DSM 40340</strain>
    </source>
</reference>
<evidence type="ECO:0000259" key="1">
    <source>
        <dbReference type="Pfam" id="PF09346"/>
    </source>
</evidence>
<dbReference type="SUPFAM" id="SSF160631">
    <property type="entry name" value="SMI1/KNR4-like"/>
    <property type="match status" value="1"/>
</dbReference>
<evidence type="ECO:0000313" key="3">
    <source>
        <dbReference type="Proteomes" id="UP000053398"/>
    </source>
</evidence>
<dbReference type="AlphaFoldDB" id="A0A101PR92"/>
<dbReference type="InterPro" id="IPR037883">
    <property type="entry name" value="Knr4/Smi1-like_sf"/>
</dbReference>
<dbReference type="Gene3D" id="3.40.1580.10">
    <property type="entry name" value="SMI1/KNR4-like"/>
    <property type="match status" value="1"/>
</dbReference>
<dbReference type="InterPro" id="IPR018958">
    <property type="entry name" value="Knr4/Smi1-like_dom"/>
</dbReference>
<protein>
    <recommendedName>
        <fullName evidence="1">Knr4/Smi1-like domain-containing protein</fullName>
    </recommendedName>
</protein>
<dbReference type="EMBL" id="LMWP01000060">
    <property type="protein sequence ID" value="KUN16235.1"/>
    <property type="molecule type" value="Genomic_DNA"/>
</dbReference>
<proteinExistence type="predicted"/>
<comment type="caution">
    <text evidence="2">The sequence shown here is derived from an EMBL/GenBank/DDBJ whole genome shotgun (WGS) entry which is preliminary data.</text>
</comment>
<gene>
    <name evidence="2" type="ORF">AQJ11_40435</name>
</gene>
<evidence type="ECO:0000313" key="2">
    <source>
        <dbReference type="EMBL" id="KUN16235.1"/>
    </source>
</evidence>
<name>A0A101PR92_STRCK</name>
<sequence>MPFEYLMGIGQRDRTLSLLDSAYLIEEWGLPTSLVLLSSDGPCWIGLDYRTGPTPTVGWFDADSGLELSLAASFQDFVEGLTDPGTYG</sequence>
<dbReference type="Pfam" id="PF09346">
    <property type="entry name" value="SMI1_KNR4"/>
    <property type="match status" value="1"/>
</dbReference>
<keyword evidence="3" id="KW-1185">Reference proteome</keyword>
<feature type="domain" description="Knr4/Smi1-like" evidence="1">
    <location>
        <begin position="5"/>
        <end position="79"/>
    </location>
</feature>
<accession>A0A101PR92</accession>
<dbReference type="RefSeq" id="WP_059266732.1">
    <property type="nucleotide sequence ID" value="NZ_KQ948374.1"/>
</dbReference>
<organism evidence="2 3">
    <name type="scientific">Streptomyces corchorusii</name>
    <name type="common">Streptomyces chibaensis</name>
    <dbReference type="NCBI Taxonomy" id="1903"/>
    <lineage>
        <taxon>Bacteria</taxon>
        <taxon>Bacillati</taxon>
        <taxon>Actinomycetota</taxon>
        <taxon>Actinomycetes</taxon>
        <taxon>Kitasatosporales</taxon>
        <taxon>Streptomycetaceae</taxon>
        <taxon>Streptomyces</taxon>
    </lineage>
</organism>
<dbReference type="Proteomes" id="UP000053398">
    <property type="component" value="Unassembled WGS sequence"/>
</dbReference>